<reference evidence="2 3" key="1">
    <citation type="journal article" date="2018" name="Sci. Rep.">
        <title>Comparative genomics provides insights into the lifestyle and reveals functional heterogeneity of dark septate endophytic fungi.</title>
        <authorList>
            <person name="Knapp D.G."/>
            <person name="Nemeth J.B."/>
            <person name="Barry K."/>
            <person name="Hainaut M."/>
            <person name="Henrissat B."/>
            <person name="Johnson J."/>
            <person name="Kuo A."/>
            <person name="Lim J.H.P."/>
            <person name="Lipzen A."/>
            <person name="Nolan M."/>
            <person name="Ohm R.A."/>
            <person name="Tamas L."/>
            <person name="Grigoriev I.V."/>
            <person name="Spatafora J.W."/>
            <person name="Nagy L.G."/>
            <person name="Kovacs G.M."/>
        </authorList>
    </citation>
    <scope>NUCLEOTIDE SEQUENCE [LARGE SCALE GENOMIC DNA]</scope>
    <source>
        <strain evidence="2 3">DSE2036</strain>
    </source>
</reference>
<accession>A0A2V1DN68</accession>
<dbReference type="STRING" id="97972.A0A2V1DN68"/>
<dbReference type="Proteomes" id="UP000244855">
    <property type="component" value="Unassembled WGS sequence"/>
</dbReference>
<dbReference type="InterPro" id="IPR011990">
    <property type="entry name" value="TPR-like_helical_dom_sf"/>
</dbReference>
<protein>
    <submittedName>
        <fullName evidence="2">Uncharacterized protein</fullName>
    </submittedName>
</protein>
<dbReference type="AlphaFoldDB" id="A0A2V1DN68"/>
<name>A0A2V1DN68_9PLEO</name>
<proteinExistence type="predicted"/>
<keyword evidence="1" id="KW-0472">Membrane</keyword>
<dbReference type="EMBL" id="KZ805389">
    <property type="protein sequence ID" value="PVH99586.1"/>
    <property type="molecule type" value="Genomic_DNA"/>
</dbReference>
<organism evidence="2 3">
    <name type="scientific">Periconia macrospinosa</name>
    <dbReference type="NCBI Taxonomy" id="97972"/>
    <lineage>
        <taxon>Eukaryota</taxon>
        <taxon>Fungi</taxon>
        <taxon>Dikarya</taxon>
        <taxon>Ascomycota</taxon>
        <taxon>Pezizomycotina</taxon>
        <taxon>Dothideomycetes</taxon>
        <taxon>Pleosporomycetidae</taxon>
        <taxon>Pleosporales</taxon>
        <taxon>Massarineae</taxon>
        <taxon>Periconiaceae</taxon>
        <taxon>Periconia</taxon>
    </lineage>
</organism>
<dbReference type="OrthoDB" id="3798512at2759"/>
<keyword evidence="3" id="KW-1185">Reference proteome</keyword>
<keyword evidence="1" id="KW-0812">Transmembrane</keyword>
<evidence type="ECO:0000313" key="2">
    <source>
        <dbReference type="EMBL" id="PVH99586.1"/>
    </source>
</evidence>
<evidence type="ECO:0000313" key="3">
    <source>
        <dbReference type="Proteomes" id="UP000244855"/>
    </source>
</evidence>
<keyword evidence="1" id="KW-1133">Transmembrane helix</keyword>
<dbReference type="SUPFAM" id="SSF48452">
    <property type="entry name" value="TPR-like"/>
    <property type="match status" value="1"/>
</dbReference>
<sequence length="124" mass="14126">MAREFPSGSFENWTRCQVLLPHVAPMFDKKPTEEELLQDWAQVLYNAGWYLCMQGRYREAEGVARKAAETREDLAGQDAVGTLDSMSILALVLQYQAWSLLSIQVPAVFCFMWLLAYATASYSY</sequence>
<evidence type="ECO:0000256" key="1">
    <source>
        <dbReference type="SAM" id="Phobius"/>
    </source>
</evidence>
<dbReference type="Gene3D" id="1.25.40.10">
    <property type="entry name" value="Tetratricopeptide repeat domain"/>
    <property type="match status" value="1"/>
</dbReference>
<feature type="transmembrane region" description="Helical" evidence="1">
    <location>
        <begin position="95"/>
        <end position="118"/>
    </location>
</feature>
<gene>
    <name evidence="2" type="ORF">DM02DRAFT_428564</name>
</gene>